<dbReference type="GeneID" id="26839068"/>
<feature type="domain" description="NFACT protein C-terminal" evidence="2">
    <location>
        <begin position="65"/>
        <end position="166"/>
    </location>
</feature>
<evidence type="ECO:0000259" key="2">
    <source>
        <dbReference type="Pfam" id="PF11923"/>
    </source>
</evidence>
<dbReference type="AlphaFoldDB" id="A0A0V1Q0Z5"/>
<dbReference type="RefSeq" id="XP_015468253.1">
    <property type="nucleotide sequence ID" value="XM_015610889.1"/>
</dbReference>
<dbReference type="GO" id="GO:0000049">
    <property type="term" value="F:tRNA binding"/>
    <property type="evidence" value="ECO:0007669"/>
    <property type="project" value="TreeGrafter"/>
</dbReference>
<proteinExistence type="predicted"/>
<evidence type="ECO:0000256" key="1">
    <source>
        <dbReference type="SAM" id="MobiDB-lite"/>
    </source>
</evidence>
<evidence type="ECO:0000313" key="4">
    <source>
        <dbReference type="Proteomes" id="UP000054251"/>
    </source>
</evidence>
<reference evidence="3 4" key="1">
    <citation type="submission" date="2015-11" db="EMBL/GenBank/DDBJ databases">
        <title>The genome of Debaryomyces fabryi.</title>
        <authorList>
            <person name="Tafer H."/>
            <person name="Lopandic K."/>
        </authorList>
    </citation>
    <scope>NUCLEOTIDE SEQUENCE [LARGE SCALE GENOMIC DNA]</scope>
    <source>
        <strain evidence="3 4">CBS 789</strain>
    </source>
</reference>
<dbReference type="GO" id="GO:1990112">
    <property type="term" value="C:RQC complex"/>
    <property type="evidence" value="ECO:0007669"/>
    <property type="project" value="TreeGrafter"/>
</dbReference>
<dbReference type="PANTHER" id="PTHR15239">
    <property type="entry name" value="NUCLEAR EXPORT MEDIATOR FACTOR NEMF"/>
    <property type="match status" value="1"/>
</dbReference>
<keyword evidence="4" id="KW-1185">Reference proteome</keyword>
<evidence type="ECO:0000313" key="3">
    <source>
        <dbReference type="EMBL" id="KSA02151.1"/>
    </source>
</evidence>
<organism evidence="3 4">
    <name type="scientific">Debaryomyces fabryi</name>
    <dbReference type="NCBI Taxonomy" id="58627"/>
    <lineage>
        <taxon>Eukaryota</taxon>
        <taxon>Fungi</taxon>
        <taxon>Dikarya</taxon>
        <taxon>Ascomycota</taxon>
        <taxon>Saccharomycotina</taxon>
        <taxon>Pichiomycetes</taxon>
        <taxon>Debaryomycetaceae</taxon>
        <taxon>Debaryomyces</taxon>
    </lineage>
</organism>
<name>A0A0V1Q0Z5_9ASCO</name>
<dbReference type="InterPro" id="IPR021846">
    <property type="entry name" value="NFACT-C"/>
</dbReference>
<sequence length="185" mass="21248">MEALGTLKQVEAEKQKQIDEDKNKELKNKYTNEALNAERRKNQEEREYRKYIMEETNEDESSIVNYLEILDSFISKPQADDCLVNLVPVFAPWSSLTKFKYKVKIQPGSGKKGKCINDTLNYFANRKMDPSHTDTDLDWENERDILKGTKPNDLMGVFTVSKVKLMLPGGQDKAAKNAPAKRGKR</sequence>
<dbReference type="Proteomes" id="UP000054251">
    <property type="component" value="Unassembled WGS sequence"/>
</dbReference>
<comment type="caution">
    <text evidence="3">The sequence shown here is derived from an EMBL/GenBank/DDBJ whole genome shotgun (WGS) entry which is preliminary data.</text>
</comment>
<feature type="region of interest" description="Disordered" evidence="1">
    <location>
        <begin position="12"/>
        <end position="43"/>
    </location>
</feature>
<dbReference type="GO" id="GO:1990116">
    <property type="term" value="P:ribosome-associated ubiquitin-dependent protein catabolic process"/>
    <property type="evidence" value="ECO:0007669"/>
    <property type="project" value="TreeGrafter"/>
</dbReference>
<protein>
    <recommendedName>
        <fullName evidence="2">NFACT protein C-terminal domain-containing protein</fullName>
    </recommendedName>
</protein>
<dbReference type="EMBL" id="LMYN01000033">
    <property type="protein sequence ID" value="KSA02151.1"/>
    <property type="molecule type" value="Genomic_DNA"/>
</dbReference>
<dbReference type="GO" id="GO:0043023">
    <property type="term" value="F:ribosomal large subunit binding"/>
    <property type="evidence" value="ECO:0007669"/>
    <property type="project" value="TreeGrafter"/>
</dbReference>
<dbReference type="InterPro" id="IPR051608">
    <property type="entry name" value="RQC_Subunit_NEMF"/>
</dbReference>
<gene>
    <name evidence="3" type="ORF">AC631_02059</name>
</gene>
<dbReference type="OrthoDB" id="207084at2759"/>
<dbReference type="Pfam" id="PF11923">
    <property type="entry name" value="NFACT-C"/>
    <property type="match status" value="1"/>
</dbReference>
<dbReference type="GO" id="GO:0072344">
    <property type="term" value="P:rescue of stalled ribosome"/>
    <property type="evidence" value="ECO:0007669"/>
    <property type="project" value="TreeGrafter"/>
</dbReference>
<accession>A0A0V1Q0Z5</accession>
<dbReference type="PANTHER" id="PTHR15239:SF6">
    <property type="entry name" value="RIBOSOME QUALITY CONTROL COMPLEX SUBUNIT NEMF"/>
    <property type="match status" value="1"/>
</dbReference>